<dbReference type="AlphaFoldDB" id="A0A843XKW5"/>
<accession>A0A843XKW5</accession>
<keyword evidence="3" id="KW-1185">Reference proteome</keyword>
<reference evidence="2" key="1">
    <citation type="submission" date="2017-07" db="EMBL/GenBank/DDBJ databases">
        <title>Taro Niue Genome Assembly and Annotation.</title>
        <authorList>
            <person name="Atibalentja N."/>
            <person name="Keating K."/>
            <person name="Fields C.J."/>
        </authorList>
    </citation>
    <scope>NUCLEOTIDE SEQUENCE</scope>
    <source>
        <strain evidence="2">Niue_2</strain>
        <tissue evidence="2">Leaf</tissue>
    </source>
</reference>
<feature type="compositionally biased region" description="Basic and acidic residues" evidence="1">
    <location>
        <begin position="56"/>
        <end position="66"/>
    </location>
</feature>
<organism evidence="2 3">
    <name type="scientific">Colocasia esculenta</name>
    <name type="common">Wild taro</name>
    <name type="synonym">Arum esculentum</name>
    <dbReference type="NCBI Taxonomy" id="4460"/>
    <lineage>
        <taxon>Eukaryota</taxon>
        <taxon>Viridiplantae</taxon>
        <taxon>Streptophyta</taxon>
        <taxon>Embryophyta</taxon>
        <taxon>Tracheophyta</taxon>
        <taxon>Spermatophyta</taxon>
        <taxon>Magnoliopsida</taxon>
        <taxon>Liliopsida</taxon>
        <taxon>Araceae</taxon>
        <taxon>Aroideae</taxon>
        <taxon>Colocasieae</taxon>
        <taxon>Colocasia</taxon>
    </lineage>
</organism>
<evidence type="ECO:0000313" key="3">
    <source>
        <dbReference type="Proteomes" id="UP000652761"/>
    </source>
</evidence>
<dbReference type="OrthoDB" id="1743039at2759"/>
<sequence length="66" mass="6974">MASNDQKASGGGFFSSIASSVLNWGGAVQKSVNGLLGYEGLEVINPEGGTEDAEEEAQRGRWKQEK</sequence>
<gene>
    <name evidence="2" type="ORF">Taro_052664</name>
</gene>
<proteinExistence type="predicted"/>
<comment type="caution">
    <text evidence="2">The sequence shown here is derived from an EMBL/GenBank/DDBJ whole genome shotgun (WGS) entry which is preliminary data.</text>
</comment>
<evidence type="ECO:0000256" key="1">
    <source>
        <dbReference type="SAM" id="MobiDB-lite"/>
    </source>
</evidence>
<protein>
    <submittedName>
        <fullName evidence="2">Uncharacterized protein</fullName>
    </submittedName>
</protein>
<name>A0A843XKW5_COLES</name>
<dbReference type="Proteomes" id="UP000652761">
    <property type="component" value="Unassembled WGS sequence"/>
</dbReference>
<dbReference type="EMBL" id="NMUH01009090">
    <property type="protein sequence ID" value="MQM19657.1"/>
    <property type="molecule type" value="Genomic_DNA"/>
</dbReference>
<feature type="region of interest" description="Disordered" evidence="1">
    <location>
        <begin position="43"/>
        <end position="66"/>
    </location>
</feature>
<evidence type="ECO:0000313" key="2">
    <source>
        <dbReference type="EMBL" id="MQM19657.1"/>
    </source>
</evidence>